<evidence type="ECO:0000313" key="2">
    <source>
        <dbReference type="Proteomes" id="UP000233551"/>
    </source>
</evidence>
<protein>
    <submittedName>
        <fullName evidence="1">Uncharacterized protein</fullName>
    </submittedName>
</protein>
<evidence type="ECO:0000313" key="1">
    <source>
        <dbReference type="EMBL" id="PKI41477.1"/>
    </source>
</evidence>
<comment type="caution">
    <text evidence="1">The sequence shown here is derived from an EMBL/GenBank/DDBJ whole genome shotgun (WGS) entry which is preliminary data.</text>
</comment>
<proteinExistence type="predicted"/>
<keyword evidence="2" id="KW-1185">Reference proteome</keyword>
<dbReference type="Proteomes" id="UP000233551">
    <property type="component" value="Unassembled WGS sequence"/>
</dbReference>
<accession>A0A2I0IBV5</accession>
<organism evidence="1 2">
    <name type="scientific">Punica granatum</name>
    <name type="common">Pomegranate</name>
    <dbReference type="NCBI Taxonomy" id="22663"/>
    <lineage>
        <taxon>Eukaryota</taxon>
        <taxon>Viridiplantae</taxon>
        <taxon>Streptophyta</taxon>
        <taxon>Embryophyta</taxon>
        <taxon>Tracheophyta</taxon>
        <taxon>Spermatophyta</taxon>
        <taxon>Magnoliopsida</taxon>
        <taxon>eudicotyledons</taxon>
        <taxon>Gunneridae</taxon>
        <taxon>Pentapetalae</taxon>
        <taxon>rosids</taxon>
        <taxon>malvids</taxon>
        <taxon>Myrtales</taxon>
        <taxon>Lythraceae</taxon>
        <taxon>Punica</taxon>
    </lineage>
</organism>
<sequence length="95" mass="10483">MALWIARCMSACSAGFARCRALAQRVARCTTFLRRAILKISLGILAVVLGIRQTCIRQRKTPFGIHILVPAYRTMGANSGCQSYSTAIMKMCKEV</sequence>
<gene>
    <name evidence="1" type="ORF">CRG98_038124</name>
</gene>
<name>A0A2I0IBV5_PUNGR</name>
<reference evidence="1 2" key="1">
    <citation type="submission" date="2017-11" db="EMBL/GenBank/DDBJ databases">
        <title>De-novo sequencing of pomegranate (Punica granatum L.) genome.</title>
        <authorList>
            <person name="Akparov Z."/>
            <person name="Amiraslanov A."/>
            <person name="Hajiyeva S."/>
            <person name="Abbasov M."/>
            <person name="Kaur K."/>
            <person name="Hamwieh A."/>
            <person name="Solovyev V."/>
            <person name="Salamov A."/>
            <person name="Braich B."/>
            <person name="Kosarev P."/>
            <person name="Mahmoud A."/>
            <person name="Hajiyev E."/>
            <person name="Babayeva S."/>
            <person name="Izzatullayeva V."/>
            <person name="Mammadov A."/>
            <person name="Mammadov A."/>
            <person name="Sharifova S."/>
            <person name="Ojaghi J."/>
            <person name="Eynullazada K."/>
            <person name="Bayramov B."/>
            <person name="Abdulazimova A."/>
            <person name="Shahmuradov I."/>
        </authorList>
    </citation>
    <scope>NUCLEOTIDE SEQUENCE [LARGE SCALE GENOMIC DNA]</scope>
    <source>
        <strain evidence="2">cv. AG2017</strain>
        <tissue evidence="1">Leaf</tissue>
    </source>
</reference>
<dbReference type="AlphaFoldDB" id="A0A2I0IBV5"/>
<dbReference type="EMBL" id="PGOL01003363">
    <property type="protein sequence ID" value="PKI41477.1"/>
    <property type="molecule type" value="Genomic_DNA"/>
</dbReference>